<dbReference type="Pfam" id="PF01535">
    <property type="entry name" value="PPR"/>
    <property type="match status" value="2"/>
</dbReference>
<evidence type="ECO:0008006" key="6">
    <source>
        <dbReference type="Google" id="ProtNLM"/>
    </source>
</evidence>
<dbReference type="Pfam" id="PF13041">
    <property type="entry name" value="PPR_2"/>
    <property type="match status" value="1"/>
</dbReference>
<dbReference type="PANTHER" id="PTHR47936:SF3">
    <property type="entry name" value="PENTACOTRIPEPTIDE-REPEAT REGION OF PRORP DOMAIN-CONTAINING PROTEIN"/>
    <property type="match status" value="1"/>
</dbReference>
<evidence type="ECO:0000256" key="2">
    <source>
        <dbReference type="ARBA" id="ARBA00022737"/>
    </source>
</evidence>
<dbReference type="Gene3D" id="1.25.40.10">
    <property type="entry name" value="Tetratricopeptide repeat domain"/>
    <property type="match status" value="1"/>
</dbReference>
<dbReference type="PANTHER" id="PTHR47936">
    <property type="entry name" value="PPR_LONG DOMAIN-CONTAINING PROTEIN"/>
    <property type="match status" value="1"/>
</dbReference>
<dbReference type="Proteomes" id="UP000585474">
    <property type="component" value="Unassembled WGS sequence"/>
</dbReference>
<dbReference type="NCBIfam" id="TIGR00756">
    <property type="entry name" value="PPR"/>
    <property type="match status" value="3"/>
</dbReference>
<dbReference type="InterPro" id="IPR002885">
    <property type="entry name" value="PPR_rpt"/>
</dbReference>
<proteinExistence type="inferred from homology"/>
<protein>
    <recommendedName>
        <fullName evidence="6">Tetratricopeptide repeat (TPR)-like superfamily protein</fullName>
    </recommendedName>
</protein>
<comment type="caution">
    <text evidence="4">The sequence shown here is derived from an EMBL/GenBank/DDBJ whole genome shotgun (WGS) entry which is preliminary data.</text>
</comment>
<evidence type="ECO:0000256" key="3">
    <source>
        <dbReference type="PROSITE-ProRule" id="PRU00708"/>
    </source>
</evidence>
<feature type="repeat" description="PPR" evidence="3">
    <location>
        <begin position="225"/>
        <end position="259"/>
    </location>
</feature>
<dbReference type="AlphaFoldDB" id="A0A7J0FE28"/>
<dbReference type="OrthoDB" id="185373at2759"/>
<organism evidence="4 5">
    <name type="scientific">Actinidia rufa</name>
    <dbReference type="NCBI Taxonomy" id="165716"/>
    <lineage>
        <taxon>Eukaryota</taxon>
        <taxon>Viridiplantae</taxon>
        <taxon>Streptophyta</taxon>
        <taxon>Embryophyta</taxon>
        <taxon>Tracheophyta</taxon>
        <taxon>Spermatophyta</taxon>
        <taxon>Magnoliopsida</taxon>
        <taxon>eudicotyledons</taxon>
        <taxon>Gunneridae</taxon>
        <taxon>Pentapetalae</taxon>
        <taxon>asterids</taxon>
        <taxon>Ericales</taxon>
        <taxon>Actinidiaceae</taxon>
        <taxon>Actinidia</taxon>
    </lineage>
</organism>
<feature type="repeat" description="PPR" evidence="3">
    <location>
        <begin position="190"/>
        <end position="224"/>
    </location>
</feature>
<reference evidence="4 5" key="1">
    <citation type="submission" date="2019-07" db="EMBL/GenBank/DDBJ databases">
        <title>De Novo Assembly of kiwifruit Actinidia rufa.</title>
        <authorList>
            <person name="Sugita-Konishi S."/>
            <person name="Sato K."/>
            <person name="Mori E."/>
            <person name="Abe Y."/>
            <person name="Kisaki G."/>
            <person name="Hamano K."/>
            <person name="Suezawa K."/>
            <person name="Otani M."/>
            <person name="Fukuda T."/>
            <person name="Manabe T."/>
            <person name="Gomi K."/>
            <person name="Tabuchi M."/>
            <person name="Akimitsu K."/>
            <person name="Kataoka I."/>
        </authorList>
    </citation>
    <scope>NUCLEOTIDE SEQUENCE [LARGE SCALE GENOMIC DNA]</scope>
    <source>
        <strain evidence="5">cv. Fuchu</strain>
    </source>
</reference>
<feature type="repeat" description="PPR" evidence="3">
    <location>
        <begin position="260"/>
        <end position="294"/>
    </location>
</feature>
<evidence type="ECO:0000313" key="4">
    <source>
        <dbReference type="EMBL" id="GFY96843.1"/>
    </source>
</evidence>
<name>A0A7J0FE28_9ERIC</name>
<gene>
    <name evidence="4" type="ORF">Acr_11g0011490</name>
</gene>
<keyword evidence="2" id="KW-0677">Repeat</keyword>
<evidence type="ECO:0000313" key="5">
    <source>
        <dbReference type="Proteomes" id="UP000585474"/>
    </source>
</evidence>
<dbReference type="PROSITE" id="PS51375">
    <property type="entry name" value="PPR"/>
    <property type="match status" value="3"/>
</dbReference>
<evidence type="ECO:0000256" key="1">
    <source>
        <dbReference type="ARBA" id="ARBA00007626"/>
    </source>
</evidence>
<dbReference type="EMBL" id="BJWL01000011">
    <property type="protein sequence ID" value="GFY96843.1"/>
    <property type="molecule type" value="Genomic_DNA"/>
</dbReference>
<accession>A0A7J0FE28</accession>
<comment type="similarity">
    <text evidence="1">Belongs to the PPR family. P subfamily.</text>
</comment>
<dbReference type="InterPro" id="IPR011990">
    <property type="entry name" value="TPR-like_helical_dom_sf"/>
</dbReference>
<sequence length="298" mass="33685">MGIVGSDESKFRASAVGKLVPNVSPKQVSEIIEVIRSGEDDLEFKLNMMSISLSVESLSGIFRVLNCERVSALRLFVWAREMNLSLYYSADVCSLFIDNCGWLEDYETMRCLLKDFRSNRICLSEKAFGFLPVLGSSKVSIVESITRVLELLNEVGGSCHGSGICALLNLLSKMDLFEIAKFVIEITDRKTSYYNILILEMCQRCLFSEARGMIEEMRRCNCDPDVKTYNYLLSALCKNDRTTEACSLLKEMKDKGCPPGALTFEIFIYYSCRLGKLDAAARFFDQMVSRGLEPRHRS</sequence>
<keyword evidence="5" id="KW-1185">Reference proteome</keyword>